<evidence type="ECO:0000313" key="3">
    <source>
        <dbReference type="Proteomes" id="UP001642484"/>
    </source>
</evidence>
<organism evidence="2 3">
    <name type="scientific">Durusdinium trenchii</name>
    <dbReference type="NCBI Taxonomy" id="1381693"/>
    <lineage>
        <taxon>Eukaryota</taxon>
        <taxon>Sar</taxon>
        <taxon>Alveolata</taxon>
        <taxon>Dinophyceae</taxon>
        <taxon>Suessiales</taxon>
        <taxon>Symbiodiniaceae</taxon>
        <taxon>Durusdinium</taxon>
    </lineage>
</organism>
<name>A0ABP0NEE6_9DINO</name>
<protein>
    <submittedName>
        <fullName evidence="2">Uncharacterized protein</fullName>
    </submittedName>
</protein>
<feature type="region of interest" description="Disordered" evidence="1">
    <location>
        <begin position="613"/>
        <end position="648"/>
    </location>
</feature>
<accession>A0ABP0NEE6</accession>
<evidence type="ECO:0000256" key="1">
    <source>
        <dbReference type="SAM" id="MobiDB-lite"/>
    </source>
</evidence>
<comment type="caution">
    <text evidence="2">The sequence shown here is derived from an EMBL/GenBank/DDBJ whole genome shotgun (WGS) entry which is preliminary data.</text>
</comment>
<dbReference type="Proteomes" id="UP001642484">
    <property type="component" value="Unassembled WGS sequence"/>
</dbReference>
<dbReference type="EMBL" id="CAXAMN010021541">
    <property type="protein sequence ID" value="CAK9060695.1"/>
    <property type="molecule type" value="Genomic_DNA"/>
</dbReference>
<keyword evidence="3" id="KW-1185">Reference proteome</keyword>
<evidence type="ECO:0000313" key="2">
    <source>
        <dbReference type="EMBL" id="CAK9060695.1"/>
    </source>
</evidence>
<proteinExistence type="predicted"/>
<gene>
    <name evidence="2" type="ORF">CCMP2556_LOCUS29860</name>
</gene>
<sequence>MEVPGLLRPWFISDPDKVAAEKLAMTKVPPEYLEAPYEELPCLNDSAVLLPPFSCAYIKGWKRGTMLLIVLQAIRELQLDDNIAHWIKEWEQASGVAKAFKLGKLEAEAVSNLQCRVPRHIVDELSAAVRSRGLTRLVTHDLIAKDLLNADYSSGVGVLEGWREELRNGADHSVVNLFLKRLIANFDNTPAPLRKGMSFKEGLYLHQCCGGFVHFLKEFEKLAPPDEFTQAAESLRNQFGFGYLDPDIYHCLETQVSPGLVRSVSAFRPFIATIENATKSRKEKEAEDLAADVRQADLKQIMARIDADFAALDAMSGGDAKEAVETALDMKWIRDRQMKGDKFVDKWMAENCKLIEVDAEMQQVVPDFIAFKEQFRGIAGKECVLCGYDATVFPANAGYARQSILAVAAILGMSPSNCCHYQVPIYQSQTTVPAMVKHRRLIEDQLIASKLSIVNSIQLLFCKEDSSARDQRALSQPAVALLHTNFSESPWHSSRALVEGKVGPVPLLPVAQFLGYDDTKGVQCHKQILEGYMAGMDIKPEDRFIFVDLVPNRFAEFGRAVAEIRLADQTSALRYIGFVKSKDAETGNSTSIKDLSSSIRSKVWEFWDGSTMAPAKTRPREAPQAAAPSVGFSRWQATLSRDHPHSLS</sequence>
<reference evidence="2 3" key="1">
    <citation type="submission" date="2024-02" db="EMBL/GenBank/DDBJ databases">
        <authorList>
            <person name="Chen Y."/>
            <person name="Shah S."/>
            <person name="Dougan E. K."/>
            <person name="Thang M."/>
            <person name="Chan C."/>
        </authorList>
    </citation>
    <scope>NUCLEOTIDE SEQUENCE [LARGE SCALE GENOMIC DNA]</scope>
</reference>